<evidence type="ECO:0000313" key="3">
    <source>
        <dbReference type="EMBL" id="ABS06047.1"/>
    </source>
</evidence>
<evidence type="ECO:0000313" key="4">
    <source>
        <dbReference type="Proteomes" id="UP000001116"/>
    </source>
</evidence>
<gene>
    <name evidence="3" type="ordered locus">Krad_4588</name>
</gene>
<dbReference type="InterPro" id="IPR006121">
    <property type="entry name" value="HMA_dom"/>
</dbReference>
<dbReference type="EMBL" id="CP000751">
    <property type="protein sequence ID" value="ABS06047.1"/>
    <property type="molecule type" value="Genomic_DNA"/>
</dbReference>
<keyword evidence="1" id="KW-0479">Metal-binding</keyword>
<dbReference type="Pfam" id="PF00403">
    <property type="entry name" value="HMA"/>
    <property type="match status" value="1"/>
</dbReference>
<feature type="domain" description="HMA" evidence="2">
    <location>
        <begin position="1"/>
        <end position="69"/>
    </location>
</feature>
<dbReference type="Proteomes" id="UP000001116">
    <property type="component" value="Plasmid pKRAD01"/>
</dbReference>
<dbReference type="AlphaFoldDB" id="A6WGV8"/>
<accession>A6WGV8</accession>
<keyword evidence="3" id="KW-0614">Plasmid</keyword>
<sequence>MRSSYAVIGMTCGHCVSAVRSELSTVPGVRAVDIDLVVGGATTVTVTSDAALEHDTVAGAIDEAGYELAGQRS</sequence>
<protein>
    <submittedName>
        <fullName evidence="3">Heavy metal transport/detoxification protein</fullName>
    </submittedName>
</protein>
<evidence type="ECO:0000256" key="1">
    <source>
        <dbReference type="ARBA" id="ARBA00022723"/>
    </source>
</evidence>
<keyword evidence="4" id="KW-1185">Reference proteome</keyword>
<organism evidence="3 4">
    <name type="scientific">Kineococcus radiotolerans (strain ATCC BAA-149 / DSM 14245 / SRS30216)</name>
    <dbReference type="NCBI Taxonomy" id="266940"/>
    <lineage>
        <taxon>Bacteria</taxon>
        <taxon>Bacillati</taxon>
        <taxon>Actinomycetota</taxon>
        <taxon>Actinomycetes</taxon>
        <taxon>Kineosporiales</taxon>
        <taxon>Kineosporiaceae</taxon>
        <taxon>Kineococcus</taxon>
    </lineage>
</organism>
<dbReference type="InterPro" id="IPR017969">
    <property type="entry name" value="Heavy-metal-associated_CS"/>
</dbReference>
<dbReference type="PROSITE" id="PS01047">
    <property type="entry name" value="HMA_1"/>
    <property type="match status" value="1"/>
</dbReference>
<dbReference type="GO" id="GO:0046872">
    <property type="term" value="F:metal ion binding"/>
    <property type="evidence" value="ECO:0007669"/>
    <property type="project" value="UniProtKB-KW"/>
</dbReference>
<dbReference type="CDD" id="cd00371">
    <property type="entry name" value="HMA"/>
    <property type="match status" value="1"/>
</dbReference>
<name>A6WGV8_KINRD</name>
<dbReference type="HOGENOM" id="CLU_134973_13_1_11"/>
<proteinExistence type="predicted"/>
<geneLocation type="plasmid" evidence="3 4">
    <name>pKRAD01</name>
</geneLocation>
<dbReference type="RefSeq" id="WP_012001975.1">
    <property type="nucleotide sequence ID" value="NC_009806.1"/>
</dbReference>
<dbReference type="PROSITE" id="PS50846">
    <property type="entry name" value="HMA_2"/>
    <property type="match status" value="1"/>
</dbReference>
<dbReference type="InterPro" id="IPR036163">
    <property type="entry name" value="HMA_dom_sf"/>
</dbReference>
<dbReference type="SUPFAM" id="SSF55008">
    <property type="entry name" value="HMA, heavy metal-associated domain"/>
    <property type="match status" value="1"/>
</dbReference>
<evidence type="ECO:0000259" key="2">
    <source>
        <dbReference type="PROSITE" id="PS50846"/>
    </source>
</evidence>
<dbReference type="KEGG" id="kra:Krad_4588"/>
<reference evidence="4" key="1">
    <citation type="journal article" date="2008" name="PLoS ONE">
        <title>Survival in nuclear waste, extreme resistance, and potential applications gleaned from the genome sequence of Kineococcus radiotolerans SRS30216.</title>
        <authorList>
            <person name="Bagwell C.E."/>
            <person name="Bhat S."/>
            <person name="Hawkins G.M."/>
            <person name="Smith B.W."/>
            <person name="Biswas T."/>
            <person name="Hoover T.R."/>
            <person name="Saunders E."/>
            <person name="Han C.S."/>
            <person name="Tsodikov O.V."/>
            <person name="Shimkets L.J."/>
        </authorList>
    </citation>
    <scope>NUCLEOTIDE SEQUENCE [LARGE SCALE GENOMIC DNA]</scope>
    <source>
        <strain evidence="4">ATCC BAA-149 / DSM 14245 / SRS30216</strain>
    </source>
</reference>
<dbReference type="Gene3D" id="3.30.70.100">
    <property type="match status" value="1"/>
</dbReference>